<dbReference type="PANTHER" id="PTHR46383:SF2">
    <property type="entry name" value="AMINOTRANSFERASE"/>
    <property type="match status" value="1"/>
</dbReference>
<dbReference type="SUPFAM" id="SSF53383">
    <property type="entry name" value="PLP-dependent transferases"/>
    <property type="match status" value="1"/>
</dbReference>
<evidence type="ECO:0000256" key="3">
    <source>
        <dbReference type="ARBA" id="ARBA00022576"/>
    </source>
</evidence>
<evidence type="ECO:0000256" key="1">
    <source>
        <dbReference type="ARBA" id="ARBA00001933"/>
    </source>
</evidence>
<evidence type="ECO:0000256" key="4">
    <source>
        <dbReference type="ARBA" id="ARBA00022679"/>
    </source>
</evidence>
<accession>A0A2V1K2T4</accession>
<keyword evidence="8" id="KW-1185">Reference proteome</keyword>
<organism evidence="7 8">
    <name type="scientific">Corticimicrobacter populi</name>
    <dbReference type="NCBI Taxonomy" id="2175229"/>
    <lineage>
        <taxon>Bacteria</taxon>
        <taxon>Pseudomonadati</taxon>
        <taxon>Pseudomonadota</taxon>
        <taxon>Betaproteobacteria</taxon>
        <taxon>Burkholderiales</taxon>
        <taxon>Alcaligenaceae</taxon>
        <taxon>Corticimicrobacter</taxon>
    </lineage>
</organism>
<dbReference type="CDD" id="cd00609">
    <property type="entry name" value="AAT_like"/>
    <property type="match status" value="1"/>
</dbReference>
<reference evidence="8" key="1">
    <citation type="submission" date="2018-05" db="EMBL/GenBank/DDBJ databases">
        <authorList>
            <person name="Li Y."/>
        </authorList>
    </citation>
    <scope>NUCLEOTIDE SEQUENCE [LARGE SCALE GENOMIC DNA]</scope>
    <source>
        <strain evidence="8">3d-2-2</strain>
    </source>
</reference>
<evidence type="ECO:0000313" key="7">
    <source>
        <dbReference type="EMBL" id="PWF25534.1"/>
    </source>
</evidence>
<dbReference type="GO" id="GO:0008483">
    <property type="term" value="F:transaminase activity"/>
    <property type="evidence" value="ECO:0007669"/>
    <property type="project" value="UniProtKB-KW"/>
</dbReference>
<comment type="similarity">
    <text evidence="2">Belongs to the class-I pyridoxal-phosphate-dependent aminotransferase family.</text>
</comment>
<dbReference type="AlphaFoldDB" id="A0A2V1K2T4"/>
<keyword evidence="5" id="KW-0663">Pyridoxal phosphate</keyword>
<dbReference type="Gene3D" id="3.40.640.10">
    <property type="entry name" value="Type I PLP-dependent aspartate aminotransferase-like (Major domain)"/>
    <property type="match status" value="1"/>
</dbReference>
<keyword evidence="3 7" id="KW-0032">Aminotransferase</keyword>
<evidence type="ECO:0000313" key="8">
    <source>
        <dbReference type="Proteomes" id="UP000245212"/>
    </source>
</evidence>
<dbReference type="Pfam" id="PF00155">
    <property type="entry name" value="Aminotran_1_2"/>
    <property type="match status" value="1"/>
</dbReference>
<dbReference type="GO" id="GO:0030170">
    <property type="term" value="F:pyridoxal phosphate binding"/>
    <property type="evidence" value="ECO:0007669"/>
    <property type="project" value="InterPro"/>
</dbReference>
<sequence length="386" mass="41431">MSALLAARTHAIQPFLAVEVAKEAARLQAAGRDIISMGIGEPDFTAPPPVLAAALRAMEAGHTGYSAPAGLPALREAIAAFYADHFGAPVDPGRVIVTSGASGALLLAAMALVNPGDEILLPDPSYPANQNFIASAGGIPRLIPSDAARRFHLSAQDVRDHWTPATRGVLIASPSNPTGTSIADDELRALIDAVRQRNGFVIMDEIYLGLSYDHAPRSALRLDDNLIILNSFSKYFHMTGWRLGWMIVPEVLVAPIERMAASLAICPPSPSQHAAVACFGTEALDIFEARRLAFRQRRDFLLPAFDSLGLDVPVRPDGAFYIYTDISRHSDDSSTFAARLLHEAGVAAVPGIDFGPAHAARSIRFSYATALPQLEQAIERMRPLCR</sequence>
<evidence type="ECO:0000256" key="2">
    <source>
        <dbReference type="ARBA" id="ARBA00007441"/>
    </source>
</evidence>
<dbReference type="Proteomes" id="UP000245212">
    <property type="component" value="Unassembled WGS sequence"/>
</dbReference>
<proteinExistence type="inferred from homology"/>
<dbReference type="PANTHER" id="PTHR46383">
    <property type="entry name" value="ASPARTATE AMINOTRANSFERASE"/>
    <property type="match status" value="1"/>
</dbReference>
<dbReference type="InterPro" id="IPR015421">
    <property type="entry name" value="PyrdxlP-dep_Trfase_major"/>
</dbReference>
<gene>
    <name evidence="7" type="ORF">DD235_00405</name>
</gene>
<dbReference type="InterPro" id="IPR050596">
    <property type="entry name" value="AspAT/PAT-like"/>
</dbReference>
<keyword evidence="4 7" id="KW-0808">Transferase</keyword>
<dbReference type="GO" id="GO:0006520">
    <property type="term" value="P:amino acid metabolic process"/>
    <property type="evidence" value="ECO:0007669"/>
    <property type="project" value="InterPro"/>
</dbReference>
<evidence type="ECO:0000259" key="6">
    <source>
        <dbReference type="Pfam" id="PF00155"/>
    </source>
</evidence>
<dbReference type="RefSeq" id="WP_109060938.1">
    <property type="nucleotide sequence ID" value="NZ_QETA01000001.1"/>
</dbReference>
<comment type="caution">
    <text evidence="7">The sequence shown here is derived from an EMBL/GenBank/DDBJ whole genome shotgun (WGS) entry which is preliminary data.</text>
</comment>
<feature type="domain" description="Aminotransferase class I/classII large" evidence="6">
    <location>
        <begin position="33"/>
        <end position="380"/>
    </location>
</feature>
<dbReference type="InterPro" id="IPR015424">
    <property type="entry name" value="PyrdxlP-dep_Trfase"/>
</dbReference>
<name>A0A2V1K2T4_9BURK</name>
<comment type="cofactor">
    <cofactor evidence="1">
        <name>pyridoxal 5'-phosphate</name>
        <dbReference type="ChEBI" id="CHEBI:597326"/>
    </cofactor>
</comment>
<dbReference type="NCBIfam" id="NF005601">
    <property type="entry name" value="PRK07337.1"/>
    <property type="match status" value="1"/>
</dbReference>
<evidence type="ECO:0000256" key="5">
    <source>
        <dbReference type="ARBA" id="ARBA00022898"/>
    </source>
</evidence>
<dbReference type="InterPro" id="IPR004839">
    <property type="entry name" value="Aminotransferase_I/II_large"/>
</dbReference>
<dbReference type="EMBL" id="QETA01000001">
    <property type="protein sequence ID" value="PWF25534.1"/>
    <property type="molecule type" value="Genomic_DNA"/>
</dbReference>
<protein>
    <submittedName>
        <fullName evidence="7">Pyridoxal phosphate-dependent aminotransferase</fullName>
    </submittedName>
</protein>